<reference evidence="2 3" key="1">
    <citation type="journal article" date="2020" name="Nature">
        <title>Six reference-quality genomes reveal evolution of bat adaptations.</title>
        <authorList>
            <person name="Jebb D."/>
            <person name="Huang Z."/>
            <person name="Pippel M."/>
            <person name="Hughes G.M."/>
            <person name="Lavrichenko K."/>
            <person name="Devanna P."/>
            <person name="Winkler S."/>
            <person name="Jermiin L.S."/>
            <person name="Skirmuntt E.C."/>
            <person name="Katzourakis A."/>
            <person name="Burkitt-Gray L."/>
            <person name="Ray D.A."/>
            <person name="Sullivan K.A.M."/>
            <person name="Roscito J.G."/>
            <person name="Kirilenko B.M."/>
            <person name="Davalos L.M."/>
            <person name="Corthals A.P."/>
            <person name="Power M.L."/>
            <person name="Jones G."/>
            <person name="Ransome R.D."/>
            <person name="Dechmann D.K.N."/>
            <person name="Locatelli A.G."/>
            <person name="Puechmaille S.J."/>
            <person name="Fedrigo O."/>
            <person name="Jarvis E.D."/>
            <person name="Hiller M."/>
            <person name="Vernes S.C."/>
            <person name="Myers E.W."/>
            <person name="Teeling E.C."/>
        </authorList>
    </citation>
    <scope>NUCLEOTIDE SEQUENCE [LARGE SCALE GENOMIC DNA]</scope>
    <source>
        <strain evidence="2">MRhiFer1</strain>
        <tissue evidence="2">Lung</tissue>
    </source>
</reference>
<comment type="caution">
    <text evidence="2">The sequence shown here is derived from an EMBL/GenBank/DDBJ whole genome shotgun (WGS) entry which is preliminary data.</text>
</comment>
<evidence type="ECO:0000313" key="3">
    <source>
        <dbReference type="Proteomes" id="UP000585614"/>
    </source>
</evidence>
<evidence type="ECO:0000256" key="1">
    <source>
        <dbReference type="SAM" id="MobiDB-lite"/>
    </source>
</evidence>
<protein>
    <submittedName>
        <fullName evidence="2">Uncharacterized protein</fullName>
    </submittedName>
</protein>
<accession>A0A7J8AVR0</accession>
<name>A0A7J8AVR0_RHIFE</name>
<dbReference type="EMBL" id="JACAGC010000001">
    <property type="protein sequence ID" value="KAF6390361.1"/>
    <property type="molecule type" value="Genomic_DNA"/>
</dbReference>
<evidence type="ECO:0000313" key="2">
    <source>
        <dbReference type="EMBL" id="KAF6390361.1"/>
    </source>
</evidence>
<feature type="region of interest" description="Disordered" evidence="1">
    <location>
        <begin position="1"/>
        <end position="26"/>
    </location>
</feature>
<feature type="compositionally biased region" description="Polar residues" evidence="1">
    <location>
        <begin position="98"/>
        <end position="115"/>
    </location>
</feature>
<organism evidence="2 3">
    <name type="scientific">Rhinolophus ferrumequinum</name>
    <name type="common">Greater horseshoe bat</name>
    <dbReference type="NCBI Taxonomy" id="59479"/>
    <lineage>
        <taxon>Eukaryota</taxon>
        <taxon>Metazoa</taxon>
        <taxon>Chordata</taxon>
        <taxon>Craniata</taxon>
        <taxon>Vertebrata</taxon>
        <taxon>Euteleostomi</taxon>
        <taxon>Mammalia</taxon>
        <taxon>Eutheria</taxon>
        <taxon>Laurasiatheria</taxon>
        <taxon>Chiroptera</taxon>
        <taxon>Yinpterochiroptera</taxon>
        <taxon>Rhinolophoidea</taxon>
        <taxon>Rhinolophidae</taxon>
        <taxon>Rhinolophinae</taxon>
        <taxon>Rhinolophus</taxon>
    </lineage>
</organism>
<feature type="region of interest" description="Disordered" evidence="1">
    <location>
        <begin position="98"/>
        <end position="121"/>
    </location>
</feature>
<dbReference type="Proteomes" id="UP000585614">
    <property type="component" value="Unassembled WGS sequence"/>
</dbReference>
<feature type="compositionally biased region" description="Basic and acidic residues" evidence="1">
    <location>
        <begin position="12"/>
        <end position="24"/>
    </location>
</feature>
<dbReference type="AlphaFoldDB" id="A0A7J8AVR0"/>
<proteinExistence type="predicted"/>
<sequence>MRVRRKGSLQPKPKERESKREKHPAVQAAGLSHFLKELEEVIAISVCNTSRQHRGREQWGRREEGGEATSQNQILLMCQQHTLVLLPNVPESHTNLEVLNTTPHSSPKPGSTWTDQKPKGARGCLGWASSAPGRLSNLLVA</sequence>
<gene>
    <name evidence="2" type="ORF">mRhiFer1_007930</name>
</gene>